<dbReference type="OrthoDB" id="9807747at2"/>
<keyword evidence="1" id="KW-0472">Membrane</keyword>
<dbReference type="Pfam" id="PF02517">
    <property type="entry name" value="Rce1-like"/>
    <property type="match status" value="1"/>
</dbReference>
<organism evidence="3 4">
    <name type="scientific">Flavobacterium rivuli WB 3.3-2 = DSM 21788</name>
    <dbReference type="NCBI Taxonomy" id="1121895"/>
    <lineage>
        <taxon>Bacteria</taxon>
        <taxon>Pseudomonadati</taxon>
        <taxon>Bacteroidota</taxon>
        <taxon>Flavobacteriia</taxon>
        <taxon>Flavobacteriales</taxon>
        <taxon>Flavobacteriaceae</taxon>
        <taxon>Flavobacterium</taxon>
    </lineage>
</organism>
<gene>
    <name evidence="3" type="ORF">Q765_00635</name>
</gene>
<dbReference type="GO" id="GO:0080120">
    <property type="term" value="P:CAAX-box protein maturation"/>
    <property type="evidence" value="ECO:0007669"/>
    <property type="project" value="UniProtKB-ARBA"/>
</dbReference>
<dbReference type="GO" id="GO:0004175">
    <property type="term" value="F:endopeptidase activity"/>
    <property type="evidence" value="ECO:0007669"/>
    <property type="project" value="UniProtKB-ARBA"/>
</dbReference>
<proteinExistence type="predicted"/>
<dbReference type="Proteomes" id="UP000030152">
    <property type="component" value="Unassembled WGS sequence"/>
</dbReference>
<protein>
    <recommendedName>
        <fullName evidence="2">CAAX prenyl protease 2/Lysostaphin resistance protein A-like domain-containing protein</fullName>
    </recommendedName>
</protein>
<feature type="transmembrane region" description="Helical" evidence="1">
    <location>
        <begin position="110"/>
        <end position="130"/>
    </location>
</feature>
<dbReference type="STRING" id="1121895.GCA_000378485_00336"/>
<evidence type="ECO:0000313" key="4">
    <source>
        <dbReference type="Proteomes" id="UP000030152"/>
    </source>
</evidence>
<name>A0A0A2MJD4_9FLAO</name>
<feature type="transmembrane region" description="Helical" evidence="1">
    <location>
        <begin position="68"/>
        <end position="90"/>
    </location>
</feature>
<reference evidence="3 4" key="1">
    <citation type="submission" date="2013-09" db="EMBL/GenBank/DDBJ databases">
        <authorList>
            <person name="Zeng Z."/>
            <person name="Chen C."/>
        </authorList>
    </citation>
    <scope>NUCLEOTIDE SEQUENCE [LARGE SCALE GENOMIC DNA]</scope>
    <source>
        <strain evidence="3 4">WB 3.3-2</strain>
    </source>
</reference>
<dbReference type="eggNOG" id="COG1266">
    <property type="taxonomic scope" value="Bacteria"/>
</dbReference>
<evidence type="ECO:0000259" key="2">
    <source>
        <dbReference type="Pfam" id="PF02517"/>
    </source>
</evidence>
<comment type="caution">
    <text evidence="3">The sequence shown here is derived from an EMBL/GenBank/DDBJ whole genome shotgun (WGS) entry which is preliminary data.</text>
</comment>
<feature type="transmembrane region" description="Helical" evidence="1">
    <location>
        <begin position="193"/>
        <end position="212"/>
    </location>
</feature>
<dbReference type="AlphaFoldDB" id="A0A0A2MJD4"/>
<feature type="transmembrane region" description="Helical" evidence="1">
    <location>
        <begin position="168"/>
        <end position="186"/>
    </location>
</feature>
<keyword evidence="1" id="KW-1133">Transmembrane helix</keyword>
<dbReference type="RefSeq" id="WP_020211458.1">
    <property type="nucleotide sequence ID" value="NZ_JRLX01000001.1"/>
</dbReference>
<dbReference type="InterPro" id="IPR003675">
    <property type="entry name" value="Rce1/LyrA-like_dom"/>
</dbReference>
<dbReference type="EMBL" id="JRLX01000001">
    <property type="protein sequence ID" value="KGO88450.1"/>
    <property type="molecule type" value="Genomic_DNA"/>
</dbReference>
<evidence type="ECO:0000256" key="1">
    <source>
        <dbReference type="SAM" id="Phobius"/>
    </source>
</evidence>
<feature type="transmembrane region" description="Helical" evidence="1">
    <location>
        <begin position="137"/>
        <end position="162"/>
    </location>
</feature>
<sequence length="216" mass="24503">MILLNKKKKIILDGLLFSIILLFYFTNWIQFPFKLPLCALLIIAVTFLKSKNLHELGFLHKVSLWKTILWASLIVFMATVAILLWTPFLEGLFGKPDYSAYGVLKGNKKLVLQLWFYGMISAAFAEEVLFRGYFCSLLVFYIGTSQLSKAITIVTGALLFTLAHYSQGISGLINIFIISLVFYIVFIRSGRNIYATILAHAIVDTVGLYQIYLGDY</sequence>
<accession>A0A0A2MJD4</accession>
<feature type="domain" description="CAAX prenyl protease 2/Lysostaphin resistance protein A-like" evidence="2">
    <location>
        <begin position="112"/>
        <end position="205"/>
    </location>
</feature>
<keyword evidence="1" id="KW-0812">Transmembrane</keyword>
<evidence type="ECO:0000313" key="3">
    <source>
        <dbReference type="EMBL" id="KGO88450.1"/>
    </source>
</evidence>
<feature type="transmembrane region" description="Helical" evidence="1">
    <location>
        <begin position="9"/>
        <end position="25"/>
    </location>
</feature>
<keyword evidence="4" id="KW-1185">Reference proteome</keyword>